<evidence type="ECO:0000256" key="2">
    <source>
        <dbReference type="ARBA" id="ARBA00008610"/>
    </source>
</evidence>
<name>A0A1H0S6M4_9BACI</name>
<evidence type="ECO:0000256" key="6">
    <source>
        <dbReference type="ARBA" id="ARBA00023288"/>
    </source>
</evidence>
<feature type="domain" description="ABC transporter substrate-binding protein PnrA-like" evidence="8">
    <location>
        <begin position="30"/>
        <end position="316"/>
    </location>
</feature>
<evidence type="ECO:0000313" key="10">
    <source>
        <dbReference type="Proteomes" id="UP000199159"/>
    </source>
</evidence>
<feature type="chain" id="PRO_5039475462" evidence="7">
    <location>
        <begin position="22"/>
        <end position="320"/>
    </location>
</feature>
<dbReference type="AlphaFoldDB" id="A0A1H0S6M4"/>
<proteinExistence type="inferred from homology"/>
<evidence type="ECO:0000256" key="5">
    <source>
        <dbReference type="ARBA" id="ARBA00023136"/>
    </source>
</evidence>
<dbReference type="PROSITE" id="PS51257">
    <property type="entry name" value="PROKAR_LIPOPROTEIN"/>
    <property type="match status" value="1"/>
</dbReference>
<dbReference type="InterPro" id="IPR028082">
    <property type="entry name" value="Peripla_BP_I"/>
</dbReference>
<evidence type="ECO:0000313" key="9">
    <source>
        <dbReference type="EMBL" id="SDP37481.1"/>
    </source>
</evidence>
<dbReference type="SUPFAM" id="SSF53822">
    <property type="entry name" value="Periplasmic binding protein-like I"/>
    <property type="match status" value="1"/>
</dbReference>
<gene>
    <name evidence="9" type="ORF">SAMN05216565_102573</name>
</gene>
<dbReference type="PANTHER" id="PTHR34296:SF2">
    <property type="entry name" value="ABC TRANSPORTER GUANOSINE-BINDING PROTEIN NUPN"/>
    <property type="match status" value="1"/>
</dbReference>
<dbReference type="InterPro" id="IPR050957">
    <property type="entry name" value="BMP_lipoprotein"/>
</dbReference>
<comment type="subcellular location">
    <subcellularLocation>
        <location evidence="1">Cell membrane</location>
        <topology evidence="1">Lipid-anchor</topology>
    </subcellularLocation>
</comment>
<dbReference type="GO" id="GO:0005886">
    <property type="term" value="C:plasma membrane"/>
    <property type="evidence" value="ECO:0007669"/>
    <property type="project" value="UniProtKB-SubCell"/>
</dbReference>
<dbReference type="Pfam" id="PF02608">
    <property type="entry name" value="Bmp"/>
    <property type="match status" value="1"/>
</dbReference>
<keyword evidence="10" id="KW-1185">Reference proteome</keyword>
<dbReference type="PANTHER" id="PTHR34296">
    <property type="entry name" value="TRANSCRIPTIONAL ACTIVATOR PROTEIN MED"/>
    <property type="match status" value="1"/>
</dbReference>
<sequence>MYRPFLVIFVIIQLFTLAACGQSNSTGKLEKVGMLVPDTINDQVWGTKGYKGLLKIQSKFEIDIFYKEGINNLDATTEAVEEYVRNDVNLIFGHGNEYAEYFNQIADEYPDVRFISFNGEAKKENTTSLNFEAHAMGFFGGMVAGEMTETQNVGILAAYEWQPEVNGFFEGASFQNEYVNVNIKFVESWDDREQALLLLDEMLEDGVDVVYAAGDGYNVPVIERLREEGLYAIGFVSDQSDLGEGTVLTSTVQHVDVLYELVADRFNRGELDSGNLFFDFPDGVISMGKYSSNVGEGIQKEIESYIQEYSESGLLPNQTN</sequence>
<feature type="signal peptide" evidence="7">
    <location>
        <begin position="1"/>
        <end position="21"/>
    </location>
</feature>
<keyword evidence="6" id="KW-0449">Lipoprotein</keyword>
<keyword evidence="4 7" id="KW-0732">Signal</keyword>
<evidence type="ECO:0000256" key="4">
    <source>
        <dbReference type="ARBA" id="ARBA00022729"/>
    </source>
</evidence>
<dbReference type="InterPro" id="IPR003760">
    <property type="entry name" value="PnrA-like"/>
</dbReference>
<keyword evidence="3" id="KW-1003">Cell membrane</keyword>
<accession>A0A1H0S6M4</accession>
<comment type="similarity">
    <text evidence="2">Belongs to the BMP lipoprotein family.</text>
</comment>
<keyword evidence="5" id="KW-0472">Membrane</keyword>
<organism evidence="9 10">
    <name type="scientific">Litchfieldia salsa</name>
    <dbReference type="NCBI Taxonomy" id="930152"/>
    <lineage>
        <taxon>Bacteria</taxon>
        <taxon>Bacillati</taxon>
        <taxon>Bacillota</taxon>
        <taxon>Bacilli</taxon>
        <taxon>Bacillales</taxon>
        <taxon>Bacillaceae</taxon>
        <taxon>Litchfieldia</taxon>
    </lineage>
</organism>
<evidence type="ECO:0000256" key="1">
    <source>
        <dbReference type="ARBA" id="ARBA00004193"/>
    </source>
</evidence>
<evidence type="ECO:0000256" key="7">
    <source>
        <dbReference type="SAM" id="SignalP"/>
    </source>
</evidence>
<dbReference type="Gene3D" id="3.40.50.2300">
    <property type="match status" value="2"/>
</dbReference>
<dbReference type="Proteomes" id="UP000199159">
    <property type="component" value="Unassembled WGS sequence"/>
</dbReference>
<dbReference type="EMBL" id="FNJU01000002">
    <property type="protein sequence ID" value="SDP37481.1"/>
    <property type="molecule type" value="Genomic_DNA"/>
</dbReference>
<reference evidence="10" key="1">
    <citation type="submission" date="2016-10" db="EMBL/GenBank/DDBJ databases">
        <authorList>
            <person name="Varghese N."/>
            <person name="Submissions S."/>
        </authorList>
    </citation>
    <scope>NUCLEOTIDE SEQUENCE [LARGE SCALE GENOMIC DNA]</scope>
    <source>
        <strain evidence="10">IBRC-M10078</strain>
    </source>
</reference>
<evidence type="ECO:0000256" key="3">
    <source>
        <dbReference type="ARBA" id="ARBA00022475"/>
    </source>
</evidence>
<dbReference type="OrthoDB" id="2556857at2"/>
<evidence type="ECO:0000259" key="8">
    <source>
        <dbReference type="Pfam" id="PF02608"/>
    </source>
</evidence>
<dbReference type="STRING" id="930152.SAMN05216565_102573"/>
<dbReference type="RefSeq" id="WP_090851208.1">
    <property type="nucleotide sequence ID" value="NZ_FNJU01000002.1"/>
</dbReference>
<protein>
    <submittedName>
        <fullName evidence="9">Nucleoside-binding protein</fullName>
    </submittedName>
</protein>